<dbReference type="InterPro" id="IPR055557">
    <property type="entry name" value="DUF7133"/>
</dbReference>
<sequence length="911" mass="102392">MINKILKKNCFEFIGTLKSTFIIFTFLICLKTACQSPQQSPFDISPADSMDPKRLVAPYPSISIPEGADLESKIWKGIDLSPKPPIVPVSANEQKKTFVLKPGYKMEPVLSEPQIREPAAISFDGNGRMYVLELRTYMQDLDAKGELLPTSRISRWEDLDGDGVYETGTVFLDNLVFPRYVVPFGPNSILSMESNEDHVYRYTDTNGDGKADKKELFASGLGRSGNVEHQTSFLTWTMDNWMYSTYNNKRIRWTPTGVIQEESGNPWGQWGVTQDNYGTIFFQDGAGGVPQGFQFPIVYGNFQVKGALKEGFRVPYSLVKLADFQPGMQETKPDGSLSNVTGAAGNDVFRGDRLPQDLVGDYIYGEPVGRIVRRVVTEKIEGLSYLQNKYINEGSEFIQSTDPLFRPVDMATAPDGTLYIVDMYRGIIQQGEWTQEGSYLRTKIQQYQMDDIVGNGRIWRLSYEGLPRNTKKPKMYEESAEELIKHLEHPNGWWRDMAQQTLILNQDKSIVPELTKLASSSSNELTRIHALWTLEGLGELKVDLVKKFTQDPNPNIKIQGLRAAETLYKYGEKSLTEIYFEAAADNNHDVALQALLSAHVLKMDKIEKLISDTMNKNPSQGIQVIGRQLLDRLEEAKNSSSKRFEETERRLFVRGKAIFDNYCSTCHGPKGLGSPTGDGRLIAPAFSGSPRILGHPEYAVKVMLHGLQGAVDAQEYEGIMIPMNANDDEYIASVLSYIRNDFGNSGSFIKPDYVAKIRKDTETRKSVFTFDELIGEVPKALTFQDNWKVKASSTALLGVGSEKDPGYAFSYKGWKSDVSQEPGMWFMVQLPIPQMLTEVQFDSGKDEFPNQFSILVSDDGKSWKKVANAEGVPGVNTVAWKAQRKSSFLKIEIESKAEKAWSMKKLTLFSR</sequence>
<dbReference type="Proteomes" id="UP000240708">
    <property type="component" value="Unassembled WGS sequence"/>
</dbReference>
<dbReference type="InterPro" id="IPR011041">
    <property type="entry name" value="Quinoprot_gluc/sorb_DH_b-prop"/>
</dbReference>
<dbReference type="InterPro" id="IPR011989">
    <property type="entry name" value="ARM-like"/>
</dbReference>
<dbReference type="Gene3D" id="1.10.760.10">
    <property type="entry name" value="Cytochrome c-like domain"/>
    <property type="match status" value="1"/>
</dbReference>
<dbReference type="SUPFAM" id="SSF46626">
    <property type="entry name" value="Cytochrome c"/>
    <property type="match status" value="1"/>
</dbReference>
<dbReference type="InterPro" id="IPR036909">
    <property type="entry name" value="Cyt_c-like_dom_sf"/>
</dbReference>
<keyword evidence="2 4" id="KW-0479">Metal-binding</keyword>
<dbReference type="InterPro" id="IPR011042">
    <property type="entry name" value="6-blade_b-propeller_TolB-like"/>
</dbReference>
<dbReference type="InterPro" id="IPR009056">
    <property type="entry name" value="Cyt_c-like_dom"/>
</dbReference>
<dbReference type="InterPro" id="IPR016024">
    <property type="entry name" value="ARM-type_fold"/>
</dbReference>
<dbReference type="PANTHER" id="PTHR33546:SF1">
    <property type="entry name" value="LARGE, MULTIFUNCTIONAL SECRETED PROTEIN"/>
    <property type="match status" value="1"/>
</dbReference>
<dbReference type="AlphaFoldDB" id="A0A2P8E1J2"/>
<proteinExistence type="predicted"/>
<dbReference type="SUPFAM" id="SSF50952">
    <property type="entry name" value="Soluble quinoprotein glucose dehydrogenase"/>
    <property type="match status" value="1"/>
</dbReference>
<dbReference type="Gene3D" id="1.25.10.10">
    <property type="entry name" value="Leucine-rich Repeat Variant"/>
    <property type="match status" value="1"/>
</dbReference>
<dbReference type="PROSITE" id="PS51007">
    <property type="entry name" value="CYTC"/>
    <property type="match status" value="1"/>
</dbReference>
<keyword evidence="1 4" id="KW-0349">Heme</keyword>
<protein>
    <submittedName>
        <fullName evidence="6">Putative membrane-bound dehydrogenase-like protein</fullName>
    </submittedName>
</protein>
<dbReference type="Pfam" id="PF00754">
    <property type="entry name" value="F5_F8_type_C"/>
    <property type="match status" value="1"/>
</dbReference>
<dbReference type="Pfam" id="PF00034">
    <property type="entry name" value="Cytochrom_C"/>
    <property type="match status" value="1"/>
</dbReference>
<comment type="caution">
    <text evidence="6">The sequence shown here is derived from an EMBL/GenBank/DDBJ whole genome shotgun (WGS) entry which is preliminary data.</text>
</comment>
<evidence type="ECO:0000256" key="2">
    <source>
        <dbReference type="ARBA" id="ARBA00022723"/>
    </source>
</evidence>
<gene>
    <name evidence="6" type="ORF">CLV48_10737</name>
</gene>
<dbReference type="Gene3D" id="2.120.10.30">
    <property type="entry name" value="TolB, C-terminal domain"/>
    <property type="match status" value="1"/>
</dbReference>
<dbReference type="InterPro" id="IPR000421">
    <property type="entry name" value="FA58C"/>
</dbReference>
<dbReference type="SUPFAM" id="SSF49785">
    <property type="entry name" value="Galactose-binding domain-like"/>
    <property type="match status" value="1"/>
</dbReference>
<dbReference type="EMBL" id="PYGF01000007">
    <property type="protein sequence ID" value="PSL03319.1"/>
    <property type="molecule type" value="Genomic_DNA"/>
</dbReference>
<dbReference type="PANTHER" id="PTHR33546">
    <property type="entry name" value="LARGE, MULTIFUNCTIONAL SECRETED PROTEIN-RELATED"/>
    <property type="match status" value="1"/>
</dbReference>
<keyword evidence="3 4" id="KW-0408">Iron</keyword>
<dbReference type="GO" id="GO:0020037">
    <property type="term" value="F:heme binding"/>
    <property type="evidence" value="ECO:0007669"/>
    <property type="project" value="InterPro"/>
</dbReference>
<dbReference type="GO" id="GO:0009055">
    <property type="term" value="F:electron transfer activity"/>
    <property type="evidence" value="ECO:0007669"/>
    <property type="project" value="InterPro"/>
</dbReference>
<keyword evidence="7" id="KW-1185">Reference proteome</keyword>
<evidence type="ECO:0000259" key="5">
    <source>
        <dbReference type="PROSITE" id="PS51007"/>
    </source>
</evidence>
<dbReference type="NCBIfam" id="TIGR02604">
    <property type="entry name" value="Piru_Ver_Nterm"/>
    <property type="match status" value="1"/>
</dbReference>
<evidence type="ECO:0000256" key="1">
    <source>
        <dbReference type="ARBA" id="ARBA00022617"/>
    </source>
</evidence>
<dbReference type="InterPro" id="IPR008979">
    <property type="entry name" value="Galactose-bd-like_sf"/>
</dbReference>
<evidence type="ECO:0000313" key="7">
    <source>
        <dbReference type="Proteomes" id="UP000240708"/>
    </source>
</evidence>
<dbReference type="Gene3D" id="2.60.120.260">
    <property type="entry name" value="Galactose-binding domain-like"/>
    <property type="match status" value="1"/>
</dbReference>
<accession>A0A2P8E1J2</accession>
<evidence type="ECO:0000313" key="6">
    <source>
        <dbReference type="EMBL" id="PSL03319.1"/>
    </source>
</evidence>
<dbReference type="Pfam" id="PF23500">
    <property type="entry name" value="DUF7133"/>
    <property type="match status" value="1"/>
</dbReference>
<reference evidence="6 7" key="1">
    <citation type="submission" date="2018-03" db="EMBL/GenBank/DDBJ databases">
        <title>Genomic Encyclopedia of Archaeal and Bacterial Type Strains, Phase II (KMG-II): from individual species to whole genera.</title>
        <authorList>
            <person name="Goeker M."/>
        </authorList>
    </citation>
    <scope>NUCLEOTIDE SEQUENCE [LARGE SCALE GENOMIC DNA]</scope>
    <source>
        <strain evidence="6 7">DSM 28057</strain>
    </source>
</reference>
<evidence type="ECO:0000256" key="3">
    <source>
        <dbReference type="ARBA" id="ARBA00023004"/>
    </source>
</evidence>
<feature type="domain" description="Cytochrome c" evidence="5">
    <location>
        <begin position="650"/>
        <end position="742"/>
    </location>
</feature>
<name>A0A2P8E1J2_9BACT</name>
<dbReference type="SUPFAM" id="SSF48371">
    <property type="entry name" value="ARM repeat"/>
    <property type="match status" value="1"/>
</dbReference>
<dbReference type="InterPro" id="IPR013428">
    <property type="entry name" value="Membrane-bound_put_N"/>
</dbReference>
<dbReference type="GO" id="GO:0046872">
    <property type="term" value="F:metal ion binding"/>
    <property type="evidence" value="ECO:0007669"/>
    <property type="project" value="UniProtKB-KW"/>
</dbReference>
<evidence type="ECO:0000256" key="4">
    <source>
        <dbReference type="PROSITE-ProRule" id="PRU00433"/>
    </source>
</evidence>
<organism evidence="6 7">
    <name type="scientific">Cecembia rubra</name>
    <dbReference type="NCBI Taxonomy" id="1485585"/>
    <lineage>
        <taxon>Bacteria</taxon>
        <taxon>Pseudomonadati</taxon>
        <taxon>Bacteroidota</taxon>
        <taxon>Cytophagia</taxon>
        <taxon>Cytophagales</taxon>
        <taxon>Cyclobacteriaceae</taxon>
        <taxon>Cecembia</taxon>
    </lineage>
</organism>